<feature type="compositionally biased region" description="Basic residues" evidence="2">
    <location>
        <begin position="100"/>
        <end position="109"/>
    </location>
</feature>
<protein>
    <recommendedName>
        <fullName evidence="3">J domain-containing protein</fullName>
    </recommendedName>
</protein>
<feature type="compositionally biased region" description="Acidic residues" evidence="2">
    <location>
        <begin position="13"/>
        <end position="22"/>
    </location>
</feature>
<dbReference type="InterPro" id="IPR001623">
    <property type="entry name" value="DnaJ_domain"/>
</dbReference>
<feature type="region of interest" description="Disordered" evidence="2">
    <location>
        <begin position="76"/>
        <end position="109"/>
    </location>
</feature>
<dbReference type="CDD" id="cd06257">
    <property type="entry name" value="DnaJ"/>
    <property type="match status" value="1"/>
</dbReference>
<dbReference type="InterPro" id="IPR007608">
    <property type="entry name" value="Senescence_reg_S40"/>
</dbReference>
<feature type="region of interest" description="Disordered" evidence="2">
    <location>
        <begin position="1"/>
        <end position="22"/>
    </location>
</feature>
<accession>A0ABU6WGI9</accession>
<feature type="compositionally biased region" description="Low complexity" evidence="2">
    <location>
        <begin position="293"/>
        <end position="312"/>
    </location>
</feature>
<evidence type="ECO:0000313" key="4">
    <source>
        <dbReference type="EMBL" id="MED6184374.1"/>
    </source>
</evidence>
<feature type="region of interest" description="Disordered" evidence="2">
    <location>
        <begin position="376"/>
        <end position="395"/>
    </location>
</feature>
<evidence type="ECO:0000256" key="1">
    <source>
        <dbReference type="ARBA" id="ARBA00034773"/>
    </source>
</evidence>
<proteinExistence type="inferred from homology"/>
<dbReference type="SUPFAM" id="SSF46565">
    <property type="entry name" value="Chaperone J-domain"/>
    <property type="match status" value="1"/>
</dbReference>
<dbReference type="InterPro" id="IPR036869">
    <property type="entry name" value="J_dom_sf"/>
</dbReference>
<gene>
    <name evidence="4" type="ORF">PIB30_046842</name>
</gene>
<evidence type="ECO:0000259" key="3">
    <source>
        <dbReference type="Pfam" id="PF00226"/>
    </source>
</evidence>
<dbReference type="Gene3D" id="1.10.287.110">
    <property type="entry name" value="DnaJ domain"/>
    <property type="match status" value="1"/>
</dbReference>
<feature type="compositionally biased region" description="Basic and acidic residues" evidence="2">
    <location>
        <begin position="1"/>
        <end position="12"/>
    </location>
</feature>
<comment type="caution">
    <text evidence="4">The sequence shown here is derived from an EMBL/GenBank/DDBJ whole genome shotgun (WGS) entry which is preliminary data.</text>
</comment>
<dbReference type="PANTHER" id="PTHR45432:SF6">
    <property type="entry name" value="J DOMAIN-CONTAINING PROTEIN"/>
    <property type="match status" value="1"/>
</dbReference>
<dbReference type="Proteomes" id="UP001341840">
    <property type="component" value="Unassembled WGS sequence"/>
</dbReference>
<dbReference type="Pfam" id="PF00226">
    <property type="entry name" value="DnaJ"/>
    <property type="match status" value="1"/>
</dbReference>
<dbReference type="Pfam" id="PF04520">
    <property type="entry name" value="Senescence_reg"/>
    <property type="match status" value="1"/>
</dbReference>
<organism evidence="4 5">
    <name type="scientific">Stylosanthes scabra</name>
    <dbReference type="NCBI Taxonomy" id="79078"/>
    <lineage>
        <taxon>Eukaryota</taxon>
        <taxon>Viridiplantae</taxon>
        <taxon>Streptophyta</taxon>
        <taxon>Embryophyta</taxon>
        <taxon>Tracheophyta</taxon>
        <taxon>Spermatophyta</taxon>
        <taxon>Magnoliopsida</taxon>
        <taxon>eudicotyledons</taxon>
        <taxon>Gunneridae</taxon>
        <taxon>Pentapetalae</taxon>
        <taxon>rosids</taxon>
        <taxon>fabids</taxon>
        <taxon>Fabales</taxon>
        <taxon>Fabaceae</taxon>
        <taxon>Papilionoideae</taxon>
        <taxon>50 kb inversion clade</taxon>
        <taxon>dalbergioids sensu lato</taxon>
        <taxon>Dalbergieae</taxon>
        <taxon>Pterocarpus clade</taxon>
        <taxon>Stylosanthes</taxon>
    </lineage>
</organism>
<comment type="similarity">
    <text evidence="1">Belongs to the senescence regulator S40 family.</text>
</comment>
<reference evidence="4 5" key="1">
    <citation type="journal article" date="2023" name="Plants (Basel)">
        <title>Bridging the Gap: Combining Genomics and Transcriptomics Approaches to Understand Stylosanthes scabra, an Orphan Legume from the Brazilian Caatinga.</title>
        <authorList>
            <person name="Ferreira-Neto J.R.C."/>
            <person name="da Silva M.D."/>
            <person name="Binneck E."/>
            <person name="de Melo N.F."/>
            <person name="da Silva R.H."/>
            <person name="de Melo A.L.T.M."/>
            <person name="Pandolfi V."/>
            <person name="Bustamante F.O."/>
            <person name="Brasileiro-Vidal A.C."/>
            <person name="Benko-Iseppon A.M."/>
        </authorList>
    </citation>
    <scope>NUCLEOTIDE SEQUENCE [LARGE SCALE GENOMIC DNA]</scope>
    <source>
        <tissue evidence="4">Leaves</tissue>
    </source>
</reference>
<name>A0ABU6WGI9_9FABA</name>
<dbReference type="PANTHER" id="PTHR45432">
    <property type="entry name" value="CHAPERONE PROTEIN DNAJ 11, CHLOROPLASTIC-LIKE"/>
    <property type="match status" value="1"/>
</dbReference>
<evidence type="ECO:0000256" key="2">
    <source>
        <dbReference type="SAM" id="MobiDB-lite"/>
    </source>
</evidence>
<keyword evidence="5" id="KW-1185">Reference proteome</keyword>
<dbReference type="EMBL" id="JASCZI010181538">
    <property type="protein sequence ID" value="MED6184374.1"/>
    <property type="molecule type" value="Genomic_DNA"/>
</dbReference>
<feature type="domain" description="J" evidence="3">
    <location>
        <begin position="333"/>
        <end position="363"/>
    </location>
</feature>
<feature type="compositionally biased region" description="Acidic residues" evidence="2">
    <location>
        <begin position="385"/>
        <end position="395"/>
    </location>
</feature>
<feature type="region of interest" description="Disordered" evidence="2">
    <location>
        <begin position="293"/>
        <end position="314"/>
    </location>
</feature>
<evidence type="ECO:0000313" key="5">
    <source>
        <dbReference type="Proteomes" id="UP001341840"/>
    </source>
</evidence>
<sequence length="395" mass="44095">MDSVESPHKMNDDFDDEEDDDDFEMVPPHECLACSRKMAVNSVFDGVGCTSKGRDMRWARDAVWLLDEVEEAKKVSTPFGSRHGDKEGESVPLSNSSRNNKQKIKSSKKHQLFYTGSTTPLWSTSSSTINKVVSTIIEMITNTNPLELHLFYLKKQLPSSLHQELKLPSANPTQSVASNEKLGQLDSEPKNIKVYELAVFIEAVEMKIRAYAQAFLSLCNWDSNLYWCKSSLLSKQKREESLHFNLNPFAPIQSSSFISGFGYKTSSPLLDHSILSSPASIKFSDTGNTHDSTFLPSPSLTSPSPATTTPLTSRRRSQIHDVTSLVPTTSASFYEVLQFDQDASRKEIKSAFRSLAKLYHSDVAAVRRCRILTAVPNSDDNSGTDNDDFIETWNA</sequence>